<organism evidence="3 4">
    <name type="scientific">Pandoravirus inopinatum</name>
    <dbReference type="NCBI Taxonomy" id="1605721"/>
    <lineage>
        <taxon>Viruses</taxon>
        <taxon>Pandoravirus</taxon>
    </lineage>
</organism>
<protein>
    <recommendedName>
        <fullName evidence="5">Transmembrane protein</fullName>
    </recommendedName>
</protein>
<feature type="region of interest" description="Disordered" evidence="1">
    <location>
        <begin position="276"/>
        <end position="412"/>
    </location>
</feature>
<name>A0A0B5IZ28_9VIRU</name>
<dbReference type="KEGG" id="vg:23463055"/>
<evidence type="ECO:0000256" key="1">
    <source>
        <dbReference type="SAM" id="MobiDB-lite"/>
    </source>
</evidence>
<feature type="compositionally biased region" description="Acidic residues" evidence="1">
    <location>
        <begin position="398"/>
        <end position="409"/>
    </location>
</feature>
<reference evidence="3 4" key="1">
    <citation type="journal article" date="2015" name="Parasitol. Res.">
        <title>Viruses in close associations with free-living amoebae.</title>
        <authorList>
            <person name="Scheid P."/>
        </authorList>
    </citation>
    <scope>NUCLEOTIDE SEQUENCE [LARGE SCALE GENOMIC DNA]</scope>
    <source>
        <strain evidence="3">KlaHel</strain>
    </source>
</reference>
<evidence type="ECO:0000313" key="4">
    <source>
        <dbReference type="Proteomes" id="UP000202511"/>
    </source>
</evidence>
<feature type="region of interest" description="Disordered" evidence="1">
    <location>
        <begin position="439"/>
        <end position="458"/>
    </location>
</feature>
<dbReference type="GeneID" id="23463055"/>
<dbReference type="EMBL" id="KP136319">
    <property type="protein sequence ID" value="AJF98138.1"/>
    <property type="molecule type" value="Genomic_DNA"/>
</dbReference>
<dbReference type="RefSeq" id="YP_009120373.1">
    <property type="nucleotide sequence ID" value="NC_026440.1"/>
</dbReference>
<evidence type="ECO:0008006" key="5">
    <source>
        <dbReference type="Google" id="ProtNLM"/>
    </source>
</evidence>
<feature type="compositionally biased region" description="Acidic residues" evidence="1">
    <location>
        <begin position="285"/>
        <end position="296"/>
    </location>
</feature>
<evidence type="ECO:0000313" key="3">
    <source>
        <dbReference type="EMBL" id="AJF98138.1"/>
    </source>
</evidence>
<feature type="compositionally biased region" description="Basic and acidic residues" evidence="1">
    <location>
        <begin position="300"/>
        <end position="309"/>
    </location>
</feature>
<accession>A0A0B5IZ28</accession>
<keyword evidence="2" id="KW-0812">Transmembrane</keyword>
<keyword evidence="2" id="KW-0472">Membrane</keyword>
<evidence type="ECO:0000256" key="2">
    <source>
        <dbReference type="SAM" id="Phobius"/>
    </source>
</evidence>
<proteinExistence type="predicted"/>
<keyword evidence="2" id="KW-1133">Transmembrane helix</keyword>
<dbReference type="Proteomes" id="UP000202511">
    <property type="component" value="Segment"/>
</dbReference>
<feature type="region of interest" description="Disordered" evidence="1">
    <location>
        <begin position="218"/>
        <end position="255"/>
    </location>
</feature>
<sequence>MLANQANNDIGSSSLPAMRPLCIPVRFQPLGGTTTSRWMGTGALAAAASTLPPPLPSYDEGSDPFDGGILSSGAGSAWACTPVDNVCAPEPATIAMTNDGSTQASGSTRLADKPWLWPLVVALVLALVLLGGGAAWTTWQRHRRRQATAASSTVMPPQPDPNALSLSPVATMPTVPTRLAPPMSSLFQASGPYDAAAPVPYGAPLVAPAAAAMEPYRVPQSPVQQQPQAPMSPLVQAPQQQQRQQQPQQQPIAQAAQARGTYVMVERPALRMRNVAVASRRRGDSDEDDDYDDDDNNNNRGRDVIESGRRAPVRPVASGPRGGDAWTQRTFSRRPVASPQESQLDIARPVIRQPTAPPSQRDGHGFPMGNGTGQVHGTTMATRPHLGPLLPGNVGDGADGDSLADDDSLGDGIADYWANAERARQTYFASPEERAAQVMRLGPQAYSPDGTPMPARAH</sequence>
<feature type="transmembrane region" description="Helical" evidence="2">
    <location>
        <begin position="115"/>
        <end position="136"/>
    </location>
</feature>